<dbReference type="OrthoDB" id="442087at2759"/>
<name>A0A6A6SLH1_9PLEO</name>
<dbReference type="Proteomes" id="UP000799324">
    <property type="component" value="Unassembled WGS sequence"/>
</dbReference>
<evidence type="ECO:0000313" key="3">
    <source>
        <dbReference type="Proteomes" id="UP000799324"/>
    </source>
</evidence>
<feature type="region of interest" description="Disordered" evidence="1">
    <location>
        <begin position="133"/>
        <end position="154"/>
    </location>
</feature>
<protein>
    <submittedName>
        <fullName evidence="2">Uncharacterized protein</fullName>
    </submittedName>
</protein>
<feature type="region of interest" description="Disordered" evidence="1">
    <location>
        <begin position="1"/>
        <end position="45"/>
    </location>
</feature>
<accession>A0A6A6SLH1</accession>
<evidence type="ECO:0000313" key="2">
    <source>
        <dbReference type="EMBL" id="KAF2647807.1"/>
    </source>
</evidence>
<dbReference type="AlphaFoldDB" id="A0A6A6SLH1"/>
<feature type="compositionally biased region" description="Basic and acidic residues" evidence="1">
    <location>
        <begin position="26"/>
        <end position="45"/>
    </location>
</feature>
<organism evidence="2 3">
    <name type="scientific">Lophiostoma macrostomum CBS 122681</name>
    <dbReference type="NCBI Taxonomy" id="1314788"/>
    <lineage>
        <taxon>Eukaryota</taxon>
        <taxon>Fungi</taxon>
        <taxon>Dikarya</taxon>
        <taxon>Ascomycota</taxon>
        <taxon>Pezizomycotina</taxon>
        <taxon>Dothideomycetes</taxon>
        <taxon>Pleosporomycetidae</taxon>
        <taxon>Pleosporales</taxon>
        <taxon>Lophiostomataceae</taxon>
        <taxon>Lophiostoma</taxon>
    </lineage>
</organism>
<proteinExistence type="predicted"/>
<evidence type="ECO:0000256" key="1">
    <source>
        <dbReference type="SAM" id="MobiDB-lite"/>
    </source>
</evidence>
<reference evidence="2" key="1">
    <citation type="journal article" date="2020" name="Stud. Mycol.">
        <title>101 Dothideomycetes genomes: a test case for predicting lifestyles and emergence of pathogens.</title>
        <authorList>
            <person name="Haridas S."/>
            <person name="Albert R."/>
            <person name="Binder M."/>
            <person name="Bloem J."/>
            <person name="Labutti K."/>
            <person name="Salamov A."/>
            <person name="Andreopoulos B."/>
            <person name="Baker S."/>
            <person name="Barry K."/>
            <person name="Bills G."/>
            <person name="Bluhm B."/>
            <person name="Cannon C."/>
            <person name="Castanera R."/>
            <person name="Culley D."/>
            <person name="Daum C."/>
            <person name="Ezra D."/>
            <person name="Gonzalez J."/>
            <person name="Henrissat B."/>
            <person name="Kuo A."/>
            <person name="Liang C."/>
            <person name="Lipzen A."/>
            <person name="Lutzoni F."/>
            <person name="Magnuson J."/>
            <person name="Mondo S."/>
            <person name="Nolan M."/>
            <person name="Ohm R."/>
            <person name="Pangilinan J."/>
            <person name="Park H.-J."/>
            <person name="Ramirez L."/>
            <person name="Alfaro M."/>
            <person name="Sun H."/>
            <person name="Tritt A."/>
            <person name="Yoshinaga Y."/>
            <person name="Zwiers L.-H."/>
            <person name="Turgeon B."/>
            <person name="Goodwin S."/>
            <person name="Spatafora J."/>
            <person name="Crous P."/>
            <person name="Grigoriev I."/>
        </authorList>
    </citation>
    <scope>NUCLEOTIDE SEQUENCE</scope>
    <source>
        <strain evidence="2">CBS 122681</strain>
    </source>
</reference>
<sequence>MAAVQALKQKLRNSGVTGSTIETEEEKDRKDRARQERQRCKNLKERRLETEKANVTKQEELMNKAREEIEAADRVDDQRITAIRNMQEAREAREGEERRRKEYEKYNKLRKGNLERLERERLEREWEAKLAEAQRQQQAQAEAEAAERGRQEEYEEDSYNSEYACDHGGWWAKVKGRQNCLVCYSVRKFLLECPGCQILACPKCQVGFRPYYE</sequence>
<keyword evidence="3" id="KW-1185">Reference proteome</keyword>
<gene>
    <name evidence="2" type="ORF">K491DRAFT_723120</name>
</gene>
<feature type="compositionally biased region" description="Low complexity" evidence="1">
    <location>
        <begin position="133"/>
        <end position="143"/>
    </location>
</feature>
<dbReference type="EMBL" id="MU004581">
    <property type="protein sequence ID" value="KAF2647807.1"/>
    <property type="molecule type" value="Genomic_DNA"/>
</dbReference>
<feature type="compositionally biased region" description="Polar residues" evidence="1">
    <location>
        <begin position="12"/>
        <end position="21"/>
    </location>
</feature>